<proteinExistence type="predicted"/>
<dbReference type="Gene3D" id="1.10.555.10">
    <property type="entry name" value="Rho GTPase activation protein"/>
    <property type="match status" value="1"/>
</dbReference>
<dbReference type="Proteomes" id="UP000510647">
    <property type="component" value="Chromosome 6"/>
</dbReference>
<reference evidence="5 6" key="1">
    <citation type="submission" date="2020-06" db="EMBL/GenBank/DDBJ databases">
        <title>The yeast mating-type switching endonuclease HO is a domesticated member of an unorthodox homing genetic element family.</title>
        <authorList>
            <person name="Coughlan A.Y."/>
            <person name="Lombardi L."/>
            <person name="Braun-Galleani S."/>
            <person name="Martos A.R."/>
            <person name="Galeote V."/>
            <person name="Bigey F."/>
            <person name="Dequin S."/>
            <person name="Byrne K.P."/>
            <person name="Wolfe K.H."/>
        </authorList>
    </citation>
    <scope>NUCLEOTIDE SEQUENCE [LARGE SCALE GENOMIC DNA]</scope>
    <source>
        <strain evidence="5 6">CBS2947</strain>
    </source>
</reference>
<evidence type="ECO:0000259" key="3">
    <source>
        <dbReference type="PROSITE" id="PS50003"/>
    </source>
</evidence>
<dbReference type="AlphaFoldDB" id="A0A7H9HY74"/>
<dbReference type="SUPFAM" id="SSF48350">
    <property type="entry name" value="GTPase activation domain, GAP"/>
    <property type="match status" value="1"/>
</dbReference>
<dbReference type="GO" id="GO:0007010">
    <property type="term" value="P:cytoskeleton organization"/>
    <property type="evidence" value="ECO:0007669"/>
    <property type="project" value="UniProtKB-ARBA"/>
</dbReference>
<dbReference type="Pfam" id="PF00169">
    <property type="entry name" value="PH"/>
    <property type="match status" value="1"/>
</dbReference>
<dbReference type="PROSITE" id="PS50238">
    <property type="entry name" value="RHOGAP"/>
    <property type="match status" value="1"/>
</dbReference>
<feature type="region of interest" description="Disordered" evidence="2">
    <location>
        <begin position="363"/>
        <end position="387"/>
    </location>
</feature>
<dbReference type="PANTHER" id="PTHR23176:SF129">
    <property type="entry name" value="RHO GTPASE ACTIVATING PROTEIN AT 16F, ISOFORM E-RELATED"/>
    <property type="match status" value="1"/>
</dbReference>
<dbReference type="InterPro" id="IPR001849">
    <property type="entry name" value="PH_domain"/>
</dbReference>
<dbReference type="GO" id="GO:0035091">
    <property type="term" value="F:phosphatidylinositol binding"/>
    <property type="evidence" value="ECO:0007669"/>
    <property type="project" value="InterPro"/>
</dbReference>
<dbReference type="GO" id="GO:0007165">
    <property type="term" value="P:signal transduction"/>
    <property type="evidence" value="ECO:0007669"/>
    <property type="project" value="InterPro"/>
</dbReference>
<dbReference type="Pfam" id="PF00787">
    <property type="entry name" value="PX"/>
    <property type="match status" value="1"/>
</dbReference>
<feature type="compositionally biased region" description="Polar residues" evidence="2">
    <location>
        <begin position="177"/>
        <end position="248"/>
    </location>
</feature>
<gene>
    <name evidence="5" type="ORF">HG537_0F02660</name>
</gene>
<name>A0A7H9HY74_9SACH</name>
<feature type="domain" description="Rho-GAP" evidence="4">
    <location>
        <begin position="822"/>
        <end position="1036"/>
    </location>
</feature>
<feature type="domain" description="PH" evidence="3">
    <location>
        <begin position="574"/>
        <end position="681"/>
    </location>
</feature>
<dbReference type="InterPro" id="IPR000198">
    <property type="entry name" value="RhoGAP_dom"/>
</dbReference>
<feature type="region of interest" description="Disordered" evidence="2">
    <location>
        <begin position="138"/>
        <end position="270"/>
    </location>
</feature>
<dbReference type="SMART" id="SM00233">
    <property type="entry name" value="PH"/>
    <property type="match status" value="1"/>
</dbReference>
<dbReference type="InterPro" id="IPR050729">
    <property type="entry name" value="Rho-GAP"/>
</dbReference>
<dbReference type="SMART" id="SM00324">
    <property type="entry name" value="RhoGAP"/>
    <property type="match status" value="1"/>
</dbReference>
<organism evidence="5 6">
    <name type="scientific">Torulaspora globosa</name>
    <dbReference type="NCBI Taxonomy" id="48254"/>
    <lineage>
        <taxon>Eukaryota</taxon>
        <taxon>Fungi</taxon>
        <taxon>Dikarya</taxon>
        <taxon>Ascomycota</taxon>
        <taxon>Saccharomycotina</taxon>
        <taxon>Saccharomycetes</taxon>
        <taxon>Saccharomycetales</taxon>
        <taxon>Saccharomycetaceae</taxon>
        <taxon>Torulaspora</taxon>
    </lineage>
</organism>
<evidence type="ECO:0000256" key="2">
    <source>
        <dbReference type="SAM" id="MobiDB-lite"/>
    </source>
</evidence>
<dbReference type="PANTHER" id="PTHR23176">
    <property type="entry name" value="RHO/RAC/CDC GTPASE-ACTIVATING PROTEIN"/>
    <property type="match status" value="1"/>
</dbReference>
<dbReference type="GO" id="GO:0005933">
    <property type="term" value="C:cellular bud"/>
    <property type="evidence" value="ECO:0007669"/>
    <property type="project" value="UniProtKB-ARBA"/>
</dbReference>
<dbReference type="EMBL" id="CP059272">
    <property type="protein sequence ID" value="QLQ81505.1"/>
    <property type="molecule type" value="Genomic_DNA"/>
</dbReference>
<dbReference type="SUPFAM" id="SSF50729">
    <property type="entry name" value="PH domain-like"/>
    <property type="match status" value="1"/>
</dbReference>
<dbReference type="Pfam" id="PF00620">
    <property type="entry name" value="RhoGAP"/>
    <property type="match status" value="1"/>
</dbReference>
<dbReference type="InterPro" id="IPR011993">
    <property type="entry name" value="PH-like_dom_sf"/>
</dbReference>
<keyword evidence="1" id="KW-0343">GTPase activation</keyword>
<dbReference type="PROSITE" id="PS50003">
    <property type="entry name" value="PH_DOMAIN"/>
    <property type="match status" value="1"/>
</dbReference>
<dbReference type="GO" id="GO:0005938">
    <property type="term" value="C:cell cortex"/>
    <property type="evidence" value="ECO:0007669"/>
    <property type="project" value="UniProtKB-ARBA"/>
</dbReference>
<feature type="region of interest" description="Disordered" evidence="2">
    <location>
        <begin position="86"/>
        <end position="116"/>
    </location>
</feature>
<accession>A0A7H9HY74</accession>
<dbReference type="CDD" id="cd13277">
    <property type="entry name" value="PH_Bem3"/>
    <property type="match status" value="1"/>
</dbReference>
<feature type="compositionally biased region" description="Low complexity" evidence="2">
    <location>
        <begin position="162"/>
        <end position="176"/>
    </location>
</feature>
<dbReference type="CDD" id="cd06093">
    <property type="entry name" value="PX_domain"/>
    <property type="match status" value="1"/>
</dbReference>
<dbReference type="GO" id="GO:0005096">
    <property type="term" value="F:GTPase activator activity"/>
    <property type="evidence" value="ECO:0007669"/>
    <property type="project" value="UniProtKB-KW"/>
</dbReference>
<protein>
    <recommendedName>
        <fullName evidence="7">RhoGAP-domain-containing protein</fullName>
    </recommendedName>
</protein>
<dbReference type="InterPro" id="IPR008936">
    <property type="entry name" value="Rho_GTPase_activation_prot"/>
</dbReference>
<sequence>MTEQSGTPTTLELLAEYNEHRNERDKAIEYIEKRAVSENSKPSYDDLFKENVKLRLQIQEQATEIQSLIKVIEGLRNSKVRSGEILVTDDDGSEKDDTKLETTLPPRSADRNRNAKNLSIPIPNLAVSSETLSHRIPQIDIRDEISGEDKESNRTEGTKMTNSIGNIISPSNSISSRPVNTPQAEASPATSVHYTTSRISITSPHSPRRTAVQTRIRSPQSANRVTAVVNNQVHSPLRSNESAGTSDTLEPASPLLPASMSKDNNQSPDKSRIISKLQDNVTDFSPGSKQNLNSFAEFLEDTFGEEGQESPLKSINNVKDTEDIVKPPVPPSFASLGSGKGSPSSLKLRSPVILKRKDNVNENGMTTKIESRPSLAKDTPSVSKDGASSKVLDAESFLKKSAGTAHASGSQSSTFLEVGRRHRESVSSGKSSAFSFKNEVPLFVQPEELGSIRMELLSTLYLEGDSATSQYKLLFSVVDRKSDKEMFKFSKNVAQLYEMDAYVRPKLSSFALPNLPERAIFDSLIPTKVDSRRERINQYFYSIFSIPEFSAMAGLQIAQFMSTDTVTNPMLLGDVMKEGSLLMRRAKALSTGPNWRVRYGVLSGELLLLYDRGQLAERVRLRQSSIELLPNLPEDKYGTRNGFVIVEHKKNGLSSTTRYYLCSETSKERELWVSAISGFITNPLIPPSSSAGSISTAAETASSFSKAEISNGLDQVYVTDLTNDAHSFVADDNSNICSQDVADASDCDKENRRLKMRSFFPFKKLGSNALNMVSDEGAAEESFESEAKFSDTSVAKSLESMNLNSTITNGNAVFGSPLIKCLELSSHLYQGKYQIPSVVYRCLEFLYKNYGIQEEGIFRLSGSSAVIKLLQEQFDRDYDVDLCNYNNDLRNNGNPSSGIFIDVNTVSGLLKLYLRKLPHLILGDDNFVSFKNIVDSNHQDPSQIAIEFRNLMNSGAVPKANVSLMYALFELLVRIEEKNSCNKMNLRNLCIVFSPTLNIPVTILQPLIIDFNCIFKGETPIELNKREQLDLNIPQL</sequence>
<dbReference type="InterPro" id="IPR001683">
    <property type="entry name" value="PX_dom"/>
</dbReference>
<evidence type="ECO:0000256" key="1">
    <source>
        <dbReference type="ARBA" id="ARBA00022468"/>
    </source>
</evidence>
<feature type="compositionally biased region" description="Basic and acidic residues" evidence="2">
    <location>
        <begin position="140"/>
        <end position="157"/>
    </location>
</feature>
<evidence type="ECO:0008006" key="7">
    <source>
        <dbReference type="Google" id="ProtNLM"/>
    </source>
</evidence>
<keyword evidence="6" id="KW-1185">Reference proteome</keyword>
<evidence type="ECO:0000259" key="4">
    <source>
        <dbReference type="PROSITE" id="PS50238"/>
    </source>
</evidence>
<dbReference type="Gene3D" id="2.30.29.30">
    <property type="entry name" value="Pleckstrin-homology domain (PH domain)/Phosphotyrosine-binding domain (PTB)"/>
    <property type="match status" value="1"/>
</dbReference>
<dbReference type="OrthoDB" id="185175at2759"/>
<evidence type="ECO:0000313" key="5">
    <source>
        <dbReference type="EMBL" id="QLQ81505.1"/>
    </source>
</evidence>
<evidence type="ECO:0000313" key="6">
    <source>
        <dbReference type="Proteomes" id="UP000510647"/>
    </source>
</evidence>